<comment type="caution">
    <text evidence="1">The sequence shown here is derived from an EMBL/GenBank/DDBJ whole genome shotgun (WGS) entry which is preliminary data.</text>
</comment>
<protein>
    <submittedName>
        <fullName evidence="1">Uncharacterized protein</fullName>
    </submittedName>
</protein>
<proteinExistence type="predicted"/>
<dbReference type="EMBL" id="MU268366">
    <property type="protein sequence ID" value="KAH7904775.1"/>
    <property type="molecule type" value="Genomic_DNA"/>
</dbReference>
<feature type="non-terminal residue" evidence="1">
    <location>
        <position position="774"/>
    </location>
</feature>
<organism evidence="1 2">
    <name type="scientific">Hygrophoropsis aurantiaca</name>
    <dbReference type="NCBI Taxonomy" id="72124"/>
    <lineage>
        <taxon>Eukaryota</taxon>
        <taxon>Fungi</taxon>
        <taxon>Dikarya</taxon>
        <taxon>Basidiomycota</taxon>
        <taxon>Agaricomycotina</taxon>
        <taxon>Agaricomycetes</taxon>
        <taxon>Agaricomycetidae</taxon>
        <taxon>Boletales</taxon>
        <taxon>Coniophorineae</taxon>
        <taxon>Hygrophoropsidaceae</taxon>
        <taxon>Hygrophoropsis</taxon>
    </lineage>
</organism>
<evidence type="ECO:0000313" key="1">
    <source>
        <dbReference type="EMBL" id="KAH7904775.1"/>
    </source>
</evidence>
<reference evidence="1" key="1">
    <citation type="journal article" date="2021" name="New Phytol.">
        <title>Evolutionary innovations through gain and loss of genes in the ectomycorrhizal Boletales.</title>
        <authorList>
            <person name="Wu G."/>
            <person name="Miyauchi S."/>
            <person name="Morin E."/>
            <person name="Kuo A."/>
            <person name="Drula E."/>
            <person name="Varga T."/>
            <person name="Kohler A."/>
            <person name="Feng B."/>
            <person name="Cao Y."/>
            <person name="Lipzen A."/>
            <person name="Daum C."/>
            <person name="Hundley H."/>
            <person name="Pangilinan J."/>
            <person name="Johnson J."/>
            <person name="Barry K."/>
            <person name="LaButti K."/>
            <person name="Ng V."/>
            <person name="Ahrendt S."/>
            <person name="Min B."/>
            <person name="Choi I.G."/>
            <person name="Park H."/>
            <person name="Plett J.M."/>
            <person name="Magnuson J."/>
            <person name="Spatafora J.W."/>
            <person name="Nagy L.G."/>
            <person name="Henrissat B."/>
            <person name="Grigoriev I.V."/>
            <person name="Yang Z.L."/>
            <person name="Xu J."/>
            <person name="Martin F.M."/>
        </authorList>
    </citation>
    <scope>NUCLEOTIDE SEQUENCE</scope>
    <source>
        <strain evidence="1">ATCC 28755</strain>
    </source>
</reference>
<evidence type="ECO:0000313" key="2">
    <source>
        <dbReference type="Proteomes" id="UP000790377"/>
    </source>
</evidence>
<accession>A0ACB7ZUP9</accession>
<sequence>MSTARKSKYKRKEEKDRKNHKLWAEGARESILTPHIEPYADALARGWVAEQDYLACVCNEYHALIPWSLPDDEEPDTPLPTYDPTSPAVVENLTAEDEQARAVHIKDKIKLFSVGLAPVMAPEHNPYLRLLLQLSSIKSPPKAHQAYQQYMHTSYELVIKPEVERQWQEKIDKGEVNETTKQPPSFRAKVAKSMFDSLDQSSRDAIKQAALDERAANVLAYEKTLKEPHPKAPADRQKCIDNLGNFFGPILDGVQALTGLHLVVFAGGPMPKHRRELGTVYINAGMNRERVPRYWGQWGGEKFKTEVIQYFKDYFETCFTREEREVSALLSLLDNRSLICIDEPGSPDLATLDTTSSSDSDSDMPDDIGSESDSILDGSNKRKKKAPVKTSNKRRKIVTTQHDAHILTAPPTATRSLLTLPPTAPPSGPTSTPSVREDVSEPALDWSIDSYAEEHARNIERNKEMMRSMDLASAVSQITKGNTSTSTPVKKPSQPHASLKRASEKSPKPNHRSTRLHNPIADGPVAEENGSERAEEDGYSGDVEKDTSEEVLLSVGDQDTGRSGDANPHEHHNDSHPANLSSPPSDIAPGTGEHPHPLPGDPSPDIEIPDAPSPVADVPGVLPANTDIPDRNTWPKWPTSGYEDISKIDLGESYTHLLNLLVKLEAANNFKNMTCGLPKTGRPAQLDRWIANGRGHDNKAPRAPSVNPPVLNGQLMLTIFHWIRASRWSADGHGVRVRNGLADCRCCSGGMRVGCSLVNPPADNKCSSASIYIS</sequence>
<dbReference type="Proteomes" id="UP000790377">
    <property type="component" value="Unassembled WGS sequence"/>
</dbReference>
<gene>
    <name evidence="1" type="ORF">BJ138DRAFT_1106539</name>
</gene>
<name>A0ACB7ZUP9_9AGAM</name>
<keyword evidence="2" id="KW-1185">Reference proteome</keyword>